<dbReference type="FunCoup" id="A0A7J7DQ73">
    <property type="interactions" value="184"/>
</dbReference>
<accession>A0A7J7DQ73</accession>
<dbReference type="InterPro" id="IPR014772">
    <property type="entry name" value="Munc13_dom-2"/>
</dbReference>
<proteinExistence type="predicted"/>
<dbReference type="OrthoDB" id="2015333at2759"/>
<evidence type="ECO:0000313" key="4">
    <source>
        <dbReference type="EMBL" id="KAF5748552.1"/>
    </source>
</evidence>
<dbReference type="Pfam" id="PF25761">
    <property type="entry name" value="TPR_PATROL1"/>
    <property type="match status" value="1"/>
</dbReference>
<dbReference type="Gene3D" id="1.10.357.50">
    <property type="match status" value="1"/>
</dbReference>
<dbReference type="InterPro" id="IPR057984">
    <property type="entry name" value="PATROL1_C"/>
</dbReference>
<feature type="compositionally biased region" description="Polar residues" evidence="1">
    <location>
        <begin position="121"/>
        <end position="134"/>
    </location>
</feature>
<reference evidence="4 5" key="1">
    <citation type="journal article" date="2020" name="Nat. Commun.">
        <title>Genome of Tripterygium wilfordii and identification of cytochrome P450 involved in triptolide biosynthesis.</title>
        <authorList>
            <person name="Tu L."/>
            <person name="Su P."/>
            <person name="Zhang Z."/>
            <person name="Gao L."/>
            <person name="Wang J."/>
            <person name="Hu T."/>
            <person name="Zhou J."/>
            <person name="Zhang Y."/>
            <person name="Zhao Y."/>
            <person name="Liu Y."/>
            <person name="Song Y."/>
            <person name="Tong Y."/>
            <person name="Lu Y."/>
            <person name="Yang J."/>
            <person name="Xu C."/>
            <person name="Jia M."/>
            <person name="Peters R.J."/>
            <person name="Huang L."/>
            <person name="Gao W."/>
        </authorList>
    </citation>
    <scope>NUCLEOTIDE SEQUENCE [LARGE SCALE GENOMIC DNA]</scope>
    <source>
        <strain evidence="5">cv. XIE 37</strain>
        <tissue evidence="4">Leaf</tissue>
    </source>
</reference>
<dbReference type="InterPro" id="IPR008528">
    <property type="entry name" value="unc-13_homologue"/>
</dbReference>
<gene>
    <name evidence="4" type="ORF">HS088_TW04G00508</name>
</gene>
<dbReference type="PROSITE" id="PS51258">
    <property type="entry name" value="MHD1"/>
    <property type="match status" value="1"/>
</dbReference>
<feature type="domain" description="MHD1" evidence="2">
    <location>
        <begin position="540"/>
        <end position="683"/>
    </location>
</feature>
<dbReference type="EMBL" id="JAAARO010000004">
    <property type="protein sequence ID" value="KAF5748552.1"/>
    <property type="molecule type" value="Genomic_DNA"/>
</dbReference>
<dbReference type="PANTHER" id="PTHR31280">
    <property type="entry name" value="PROTEIN UNC-13 HOMOLOG"/>
    <property type="match status" value="1"/>
</dbReference>
<dbReference type="PROSITE" id="PS51259">
    <property type="entry name" value="MHD2"/>
    <property type="match status" value="1"/>
</dbReference>
<sequence length="985" mass="110204">MSSIFRDRGRSMGGSKRHNYITMPIYPIQSLPSPFGDPAPNLSDSELRETAYEILIGSCRSSVSRSLTYISQSERAEKATAAAAPVAGTSLQRTLSSAAASKVKKALGMKSASTKKRSGGDSVSQGQGNSTGQEGTRKMTTVGELVRVQMRVSEQMDSRVRRAFLRIASAQLGRRFESIVLPLELLQQLKSSDFPSLQEHEAWQRRNLKLLEAGLLLHPHLPIDKRDSASRQLQQIIRGALEKPMQTGKHNASLQALRDAVMSLACRSSGGAASEMCHWADGIPFNLRVYQMLLEACFDINEETTVIDEVDEVLELIKKTWVTLGLNQMMHNLCFLWVLFHRYVTTGLVESDLLFAANNLMEEVEKDAKETKDPVYAEILSSILSSILDWAERRLLAYHDSFHSDNIELMQNVISLAVLSAKTLAEANEYHRNRKDVDVACSRIDSYIRSSLRAAYSQKVEKLNSSKKSSTKQQNPLPLLSILAQEVSQMAFSEKAMFSPIMKRWHTLAAGVAVATLHSCYRNELKQFVSAVSELTPDAIQVLRAADKLEKDLVQIAVEDAVDSEDGGKSIIQEMPPYEAEAVIANLVRSWIKTRVDRLKEWVDRNLQQEVWNPRANKERFAPSAVEVLRTVDETLEAFFLLPIPMHPVLLPELLMGLDICLQNYISKTKSGCGSRSTFTPTLPALTRCSIGSKFHGVFRKKDKSHITQRRKSQAGTTNGDSFGIPQLCVRINTLQHIRMQLNILEKRTITQLRNSESTRVDEIANGMGKRFELSVAACVEGIQQLSEATAYKVVFQDLSHVLWDGLYVGHAPSSRIEPFLQELEQYLEIISSTVHDRVRTRVITDIMKASFDGFLLVLLAGGPSRAFSLQDSEILVEDFKFLTDLFWSNGDGLPADIIDKSSSTVKSILLLYQTDSESLVEGFKCMILENYGSAAKSRLPLPPTPTSAHWNHTEPNTLLRVLCHRHDETAAKFLKKTYNFPKKL</sequence>
<dbReference type="PANTHER" id="PTHR31280:SF16">
    <property type="entry name" value="GLS PROTEIN (DUF810)"/>
    <property type="match status" value="1"/>
</dbReference>
<feature type="compositionally biased region" description="Basic residues" evidence="1">
    <location>
        <begin position="106"/>
        <end position="117"/>
    </location>
</feature>
<keyword evidence="5" id="KW-1185">Reference proteome</keyword>
<dbReference type="Proteomes" id="UP000593562">
    <property type="component" value="Unassembled WGS sequence"/>
</dbReference>
<evidence type="ECO:0000259" key="2">
    <source>
        <dbReference type="PROSITE" id="PS51258"/>
    </source>
</evidence>
<organism evidence="4 5">
    <name type="scientific">Tripterygium wilfordii</name>
    <name type="common">Thunder God vine</name>
    <dbReference type="NCBI Taxonomy" id="458696"/>
    <lineage>
        <taxon>Eukaryota</taxon>
        <taxon>Viridiplantae</taxon>
        <taxon>Streptophyta</taxon>
        <taxon>Embryophyta</taxon>
        <taxon>Tracheophyta</taxon>
        <taxon>Spermatophyta</taxon>
        <taxon>Magnoliopsida</taxon>
        <taxon>eudicotyledons</taxon>
        <taxon>Gunneridae</taxon>
        <taxon>Pentapetalae</taxon>
        <taxon>rosids</taxon>
        <taxon>fabids</taxon>
        <taxon>Celastrales</taxon>
        <taxon>Celastraceae</taxon>
        <taxon>Tripterygium</taxon>
    </lineage>
</organism>
<evidence type="ECO:0000259" key="3">
    <source>
        <dbReference type="PROSITE" id="PS51259"/>
    </source>
</evidence>
<dbReference type="AlphaFoldDB" id="A0A7J7DQ73"/>
<protein>
    <submittedName>
        <fullName evidence="4">Uncharacterized protein</fullName>
    </submittedName>
</protein>
<feature type="domain" description="MHD2" evidence="3">
    <location>
        <begin position="814"/>
        <end position="924"/>
    </location>
</feature>
<comment type="caution">
    <text evidence="4">The sequence shown here is derived from an EMBL/GenBank/DDBJ whole genome shotgun (WGS) entry which is preliminary data.</text>
</comment>
<dbReference type="InParanoid" id="A0A7J7DQ73"/>
<dbReference type="InterPro" id="IPR014770">
    <property type="entry name" value="Munc13_1"/>
</dbReference>
<evidence type="ECO:0000313" key="5">
    <source>
        <dbReference type="Proteomes" id="UP000593562"/>
    </source>
</evidence>
<evidence type="ECO:0000256" key="1">
    <source>
        <dbReference type="SAM" id="MobiDB-lite"/>
    </source>
</evidence>
<feature type="region of interest" description="Disordered" evidence="1">
    <location>
        <begin position="106"/>
        <end position="137"/>
    </location>
</feature>
<name>A0A7J7DQ73_TRIWF</name>